<sequence>MKVLVLSFYYAPDLCAGSFRTTALVEQLKQKSNVEIDVITTMPNRYASFEASALEHEQSDNVCIKRVYLPSHKSGMFDQIKSFISYYKQAKKLTKNKKYDLVFATSSRLFTAFLGARIAKNKELPLYLDIRDIFVDTIKDVLNPKLAFIMKPLLTVVEKYTFSNAEHINLVSKGFEDYFLSRYKTPKYSFFTNGIDNEFLNFKHTKQNSENSNSVKTVLYAGNIGEGQGLNTIVPKLAMLTGPKYHFKIIGDGGRKPALVDSCEGIKNVTFHPPVNREQLLKEYAQADVLFLHLNDYPAFEKVLPSKVFEYAATGKPILAGVNGYAAKFVGEEVVNAGVFFPSDHKAAFNSLNKLNFEQSNRELFIKKYTRTNIMNEMAESIMSYRGQNA</sequence>
<dbReference type="EMBL" id="CP032090">
    <property type="protein sequence ID" value="AXV66453.1"/>
    <property type="molecule type" value="Genomic_DNA"/>
</dbReference>
<dbReference type="PANTHER" id="PTHR45947">
    <property type="entry name" value="SULFOQUINOVOSYL TRANSFERASE SQD2"/>
    <property type="match status" value="1"/>
</dbReference>
<organism evidence="2 3">
    <name type="scientific">Pseudoalteromonas lipolytica</name>
    <dbReference type="NCBI Taxonomy" id="570156"/>
    <lineage>
        <taxon>Bacteria</taxon>
        <taxon>Pseudomonadati</taxon>
        <taxon>Pseudomonadota</taxon>
        <taxon>Gammaproteobacteria</taxon>
        <taxon>Alteromonadales</taxon>
        <taxon>Pseudoalteromonadaceae</taxon>
        <taxon>Pseudoalteromonas</taxon>
    </lineage>
</organism>
<protein>
    <submittedName>
        <fullName evidence="2">Glycosyltransferase WbuB</fullName>
    </submittedName>
</protein>
<name>A0AAD0S1M9_9GAMM</name>
<reference evidence="2 3" key="1">
    <citation type="submission" date="2018-08" db="EMBL/GenBank/DDBJ databases">
        <title>Draft genome sequence of Pseudoalteromonas donghaensis HJ51.</title>
        <authorList>
            <person name="Oh J."/>
            <person name="Roh D."/>
        </authorList>
    </citation>
    <scope>NUCLEOTIDE SEQUENCE [LARGE SCALE GENOMIC DNA]</scope>
    <source>
        <strain evidence="2 3">HJ51</strain>
    </source>
</reference>
<dbReference type="Gene3D" id="3.40.50.2000">
    <property type="entry name" value="Glycogen Phosphorylase B"/>
    <property type="match status" value="2"/>
</dbReference>
<dbReference type="Proteomes" id="UP000264605">
    <property type="component" value="Chromosome"/>
</dbReference>
<feature type="domain" description="Glycosyl transferase family 1" evidence="1">
    <location>
        <begin position="206"/>
        <end position="367"/>
    </location>
</feature>
<proteinExistence type="predicted"/>
<evidence type="ECO:0000313" key="3">
    <source>
        <dbReference type="Proteomes" id="UP000264605"/>
    </source>
</evidence>
<dbReference type="InterPro" id="IPR001296">
    <property type="entry name" value="Glyco_trans_1"/>
</dbReference>
<evidence type="ECO:0000259" key="1">
    <source>
        <dbReference type="Pfam" id="PF00534"/>
    </source>
</evidence>
<dbReference type="CDD" id="cd03794">
    <property type="entry name" value="GT4_WbuB-like"/>
    <property type="match status" value="1"/>
</dbReference>
<gene>
    <name evidence="2" type="ORF">D0907_14740</name>
</gene>
<dbReference type="AlphaFoldDB" id="A0AAD0S1M9"/>
<dbReference type="RefSeq" id="WP_118844678.1">
    <property type="nucleotide sequence ID" value="NZ_CP032090.1"/>
</dbReference>
<accession>A0AAD0S1M9</accession>
<dbReference type="GeneID" id="99506733"/>
<dbReference type="KEGG" id="pdj:D0907_14740"/>
<evidence type="ECO:0000313" key="2">
    <source>
        <dbReference type="EMBL" id="AXV66453.1"/>
    </source>
</evidence>
<dbReference type="SUPFAM" id="SSF53756">
    <property type="entry name" value="UDP-Glycosyltransferase/glycogen phosphorylase"/>
    <property type="match status" value="1"/>
</dbReference>
<dbReference type="PANTHER" id="PTHR45947:SF3">
    <property type="entry name" value="SULFOQUINOVOSYL TRANSFERASE SQD2"/>
    <property type="match status" value="1"/>
</dbReference>
<dbReference type="Pfam" id="PF00534">
    <property type="entry name" value="Glycos_transf_1"/>
    <property type="match status" value="1"/>
</dbReference>
<dbReference type="InterPro" id="IPR050194">
    <property type="entry name" value="Glycosyltransferase_grp1"/>
</dbReference>
<dbReference type="GO" id="GO:0016758">
    <property type="term" value="F:hexosyltransferase activity"/>
    <property type="evidence" value="ECO:0007669"/>
    <property type="project" value="TreeGrafter"/>
</dbReference>